<dbReference type="EMBL" id="BQNB010017061">
    <property type="protein sequence ID" value="GJT58917.1"/>
    <property type="molecule type" value="Genomic_DNA"/>
</dbReference>
<sequence>MGNCIHPAVHDCRSLATSPKSMSLPSGKHDDTQKIENYPIDGGKRLKTEIKIKISKKQLEEVLGKTDVQGLTIEQVLAQLMSVSERFESHEHSWRPGLQSIPEEA</sequence>
<feature type="region of interest" description="Disordered" evidence="1">
    <location>
        <begin position="16"/>
        <end position="39"/>
    </location>
</feature>
<name>A0ABQ5F858_9ASTR</name>
<keyword evidence="3" id="KW-1185">Reference proteome</keyword>
<evidence type="ECO:0000313" key="2">
    <source>
        <dbReference type="EMBL" id="GJT58917.1"/>
    </source>
</evidence>
<accession>A0ABQ5F858</accession>
<gene>
    <name evidence="2" type="ORF">Tco_1002450</name>
</gene>
<comment type="caution">
    <text evidence="2">The sequence shown here is derived from an EMBL/GenBank/DDBJ whole genome shotgun (WGS) entry which is preliminary data.</text>
</comment>
<evidence type="ECO:0000256" key="1">
    <source>
        <dbReference type="SAM" id="MobiDB-lite"/>
    </source>
</evidence>
<dbReference type="Proteomes" id="UP001151760">
    <property type="component" value="Unassembled WGS sequence"/>
</dbReference>
<reference evidence="2" key="2">
    <citation type="submission" date="2022-01" db="EMBL/GenBank/DDBJ databases">
        <authorList>
            <person name="Yamashiro T."/>
            <person name="Shiraishi A."/>
            <person name="Satake H."/>
            <person name="Nakayama K."/>
        </authorList>
    </citation>
    <scope>NUCLEOTIDE SEQUENCE</scope>
</reference>
<dbReference type="PANTHER" id="PTHR33647:SF5">
    <property type="entry name" value="OS01G0793900 PROTEIN"/>
    <property type="match status" value="1"/>
</dbReference>
<reference evidence="2" key="1">
    <citation type="journal article" date="2022" name="Int. J. Mol. Sci.">
        <title>Draft Genome of Tanacetum Coccineum: Genomic Comparison of Closely Related Tanacetum-Family Plants.</title>
        <authorList>
            <person name="Yamashiro T."/>
            <person name="Shiraishi A."/>
            <person name="Nakayama K."/>
            <person name="Satake H."/>
        </authorList>
    </citation>
    <scope>NUCLEOTIDE SEQUENCE</scope>
</reference>
<dbReference type="PANTHER" id="PTHR33647">
    <property type="entry name" value="OS01G0793900 PROTEIN"/>
    <property type="match status" value="1"/>
</dbReference>
<organism evidence="2 3">
    <name type="scientific">Tanacetum coccineum</name>
    <dbReference type="NCBI Taxonomy" id="301880"/>
    <lineage>
        <taxon>Eukaryota</taxon>
        <taxon>Viridiplantae</taxon>
        <taxon>Streptophyta</taxon>
        <taxon>Embryophyta</taxon>
        <taxon>Tracheophyta</taxon>
        <taxon>Spermatophyta</taxon>
        <taxon>Magnoliopsida</taxon>
        <taxon>eudicotyledons</taxon>
        <taxon>Gunneridae</taxon>
        <taxon>Pentapetalae</taxon>
        <taxon>asterids</taxon>
        <taxon>campanulids</taxon>
        <taxon>Asterales</taxon>
        <taxon>Asteraceae</taxon>
        <taxon>Asteroideae</taxon>
        <taxon>Anthemideae</taxon>
        <taxon>Anthemidinae</taxon>
        <taxon>Tanacetum</taxon>
    </lineage>
</organism>
<evidence type="ECO:0000313" key="3">
    <source>
        <dbReference type="Proteomes" id="UP001151760"/>
    </source>
</evidence>
<proteinExistence type="predicted"/>
<protein>
    <submittedName>
        <fullName evidence="2">Uncharacterized protein</fullName>
    </submittedName>
</protein>